<proteinExistence type="predicted"/>
<sequence length="306" mass="33583">MMYGVMRAPALLLLTGLVLTGCKPLQQNPARHDTLNLDGNAPDVVVIAMSGRCTQPCRAPRDNYDYLTSRSTLDAVADAIQEAGFTVQVAGYSDNAAAAFQPLKVTQPQRGYKALVNDFATMKARWLSRARPPRVVLLGHSHGSTWLHHLVRNNRDVAFSLQIDLDSSCASWVLDHGAGLREAQADLPGQFPAIGACDVIEVGTPPRRARGKDIVWPNVAQNLEVQSKRLPARTSDSGGFWLNYTFEIAPNTRVDGSGTGIDRFISTREDHSAIAYPNSDAMKWVLRHTRDLARVWKAEDVQRGGN</sequence>
<dbReference type="SUPFAM" id="SSF53474">
    <property type="entry name" value="alpha/beta-Hydrolases"/>
    <property type="match status" value="1"/>
</dbReference>
<evidence type="ECO:0008006" key="4">
    <source>
        <dbReference type="Google" id="ProtNLM"/>
    </source>
</evidence>
<evidence type="ECO:0000256" key="1">
    <source>
        <dbReference type="SAM" id="SignalP"/>
    </source>
</evidence>
<reference evidence="3" key="1">
    <citation type="journal article" date="2019" name="Int. J. Syst. Evol. Microbiol.">
        <title>The Global Catalogue of Microorganisms (GCM) 10K type strain sequencing project: providing services to taxonomists for standard genome sequencing and annotation.</title>
        <authorList>
            <consortium name="The Broad Institute Genomics Platform"/>
            <consortium name="The Broad Institute Genome Sequencing Center for Infectious Disease"/>
            <person name="Wu L."/>
            <person name="Ma J."/>
        </authorList>
    </citation>
    <scope>NUCLEOTIDE SEQUENCE [LARGE SCALE GENOMIC DNA]</scope>
    <source>
        <strain evidence="3">CCTCC AB 2013263</strain>
    </source>
</reference>
<dbReference type="RefSeq" id="WP_380077476.1">
    <property type="nucleotide sequence ID" value="NZ_JBHRZF010000115.1"/>
</dbReference>
<dbReference type="Proteomes" id="UP001595748">
    <property type="component" value="Unassembled WGS sequence"/>
</dbReference>
<feature type="chain" id="PRO_5045966508" description="Alpha/beta hydrolase family protein" evidence="1">
    <location>
        <begin position="21"/>
        <end position="306"/>
    </location>
</feature>
<keyword evidence="3" id="KW-1185">Reference proteome</keyword>
<evidence type="ECO:0000313" key="2">
    <source>
        <dbReference type="EMBL" id="MFC3861004.1"/>
    </source>
</evidence>
<gene>
    <name evidence="2" type="ORF">ACFOPQ_09550</name>
</gene>
<organism evidence="2 3">
    <name type="scientific">Deinococcus antarcticus</name>
    <dbReference type="NCBI Taxonomy" id="1298767"/>
    <lineage>
        <taxon>Bacteria</taxon>
        <taxon>Thermotogati</taxon>
        <taxon>Deinococcota</taxon>
        <taxon>Deinococci</taxon>
        <taxon>Deinococcales</taxon>
        <taxon>Deinococcaceae</taxon>
        <taxon>Deinococcus</taxon>
    </lineage>
</organism>
<dbReference type="EMBL" id="JBHRZF010000115">
    <property type="protein sequence ID" value="MFC3861004.1"/>
    <property type="molecule type" value="Genomic_DNA"/>
</dbReference>
<protein>
    <recommendedName>
        <fullName evidence="4">Alpha/beta hydrolase family protein</fullName>
    </recommendedName>
</protein>
<dbReference type="PROSITE" id="PS51257">
    <property type="entry name" value="PROKAR_LIPOPROTEIN"/>
    <property type="match status" value="1"/>
</dbReference>
<comment type="caution">
    <text evidence="2">The sequence shown here is derived from an EMBL/GenBank/DDBJ whole genome shotgun (WGS) entry which is preliminary data.</text>
</comment>
<feature type="signal peptide" evidence="1">
    <location>
        <begin position="1"/>
        <end position="20"/>
    </location>
</feature>
<name>A0ABV8A6D3_9DEIO</name>
<dbReference type="InterPro" id="IPR029058">
    <property type="entry name" value="AB_hydrolase_fold"/>
</dbReference>
<evidence type="ECO:0000313" key="3">
    <source>
        <dbReference type="Proteomes" id="UP001595748"/>
    </source>
</evidence>
<accession>A0ABV8A6D3</accession>
<keyword evidence="1" id="KW-0732">Signal</keyword>